<dbReference type="GO" id="GO:0030288">
    <property type="term" value="C:outer membrane-bounded periplasmic space"/>
    <property type="evidence" value="ECO:0007669"/>
    <property type="project" value="InterPro"/>
</dbReference>
<evidence type="ECO:0000256" key="4">
    <source>
        <dbReference type="ARBA" id="ARBA00022729"/>
    </source>
</evidence>
<evidence type="ECO:0000256" key="6">
    <source>
        <dbReference type="ARBA" id="ARBA00023186"/>
    </source>
</evidence>
<evidence type="ECO:0000313" key="13">
    <source>
        <dbReference type="Proteomes" id="UP001173465"/>
    </source>
</evidence>
<keyword evidence="4 9" id="KW-0732">Signal</keyword>
<accession>A0AAW7DVF5</accession>
<dbReference type="InterPro" id="IPR018046">
    <property type="entry name" value="Pili_assmbl_chaperone_CS"/>
</dbReference>
<comment type="caution">
    <text evidence="12">The sequence shown here is derived from an EMBL/GenBank/DDBJ whole genome shotgun (WGS) entry which is preliminary data.</text>
</comment>
<dbReference type="SUPFAM" id="SSF49584">
    <property type="entry name" value="Periplasmic chaperone C-domain"/>
    <property type="match status" value="1"/>
</dbReference>
<keyword evidence="5" id="KW-0574">Periplasm</keyword>
<dbReference type="Pfam" id="PF00345">
    <property type="entry name" value="PapD_N"/>
    <property type="match status" value="1"/>
</dbReference>
<name>A0AAW7DVF5_9GAMM</name>
<feature type="chain" id="PRO_5043778887" evidence="9">
    <location>
        <begin position="22"/>
        <end position="245"/>
    </location>
</feature>
<dbReference type="PANTHER" id="PTHR30251:SF2">
    <property type="entry name" value="FIMBRIAL CHAPERONE YADV-RELATED"/>
    <property type="match status" value="1"/>
</dbReference>
<proteinExistence type="inferred from homology"/>
<gene>
    <name evidence="12" type="ORF">HX099_11870</name>
</gene>
<evidence type="ECO:0000259" key="10">
    <source>
        <dbReference type="Pfam" id="PF00345"/>
    </source>
</evidence>
<dbReference type="Gene3D" id="2.60.40.10">
    <property type="entry name" value="Immunoglobulins"/>
    <property type="match status" value="2"/>
</dbReference>
<dbReference type="RefSeq" id="WP_286594558.1">
    <property type="nucleotide sequence ID" value="NZ_JACANB010000017.1"/>
</dbReference>
<comment type="subcellular location">
    <subcellularLocation>
        <location evidence="1 8">Periplasm</location>
    </subcellularLocation>
</comment>
<reference evidence="12" key="1">
    <citation type="submission" date="2020-06" db="EMBL/GenBank/DDBJ databases">
        <authorList>
            <person name="Dong N."/>
        </authorList>
    </citation>
    <scope>NUCLEOTIDE SEQUENCE</scope>
    <source>
        <strain evidence="12">DF46-2-2</strain>
    </source>
</reference>
<sequence length="245" mass="27576">MPMRFLVLLFALLPLAHFAQASVVITGTRVIYPADQREVNIQLTNNGTSPALVQAWVDPYTEPGQPKSEVKEQDIPFVLSPPVFRINPKEGQTIRLMYVGNDLPQDRESVFYFNLLDIPPAPSGEKTENFLQLAINSKLKLFYRPTAVSKNFNALKDELRFSLIEADGYQLKVDNPTGNFFTLLNLKFYSAGKSVAGPEIGMVDPKSSRNISIPNNKAFIRQASRLEVNYVDDYGAKRKITYNLD</sequence>
<feature type="domain" description="Pili assembly chaperone N-terminal" evidence="10">
    <location>
        <begin position="22"/>
        <end position="148"/>
    </location>
</feature>
<dbReference type="SUPFAM" id="SSF49354">
    <property type="entry name" value="PapD-like"/>
    <property type="match status" value="1"/>
</dbReference>
<feature type="domain" description="Pili assembly chaperone C-terminal" evidence="11">
    <location>
        <begin position="173"/>
        <end position="237"/>
    </location>
</feature>
<dbReference type="EMBL" id="JACANB010000017">
    <property type="protein sequence ID" value="MDM1697345.1"/>
    <property type="molecule type" value="Genomic_DNA"/>
</dbReference>
<evidence type="ECO:0000256" key="1">
    <source>
        <dbReference type="ARBA" id="ARBA00004418"/>
    </source>
</evidence>
<feature type="signal peptide" evidence="9">
    <location>
        <begin position="1"/>
        <end position="21"/>
    </location>
</feature>
<organism evidence="12 13">
    <name type="scientific">Thiopseudomonas alkaliphila</name>
    <dbReference type="NCBI Taxonomy" id="1697053"/>
    <lineage>
        <taxon>Bacteria</taxon>
        <taxon>Pseudomonadati</taxon>
        <taxon>Pseudomonadota</taxon>
        <taxon>Gammaproteobacteria</taxon>
        <taxon>Pseudomonadales</taxon>
        <taxon>Pseudomonadaceae</taxon>
        <taxon>Thiopseudomonas</taxon>
    </lineage>
</organism>
<keyword evidence="7" id="KW-0393">Immunoglobulin domain</keyword>
<dbReference type="AlphaFoldDB" id="A0AAW7DVF5"/>
<dbReference type="FunFam" id="2.60.40.10:FF:000458">
    <property type="entry name" value="Molecular chaperone FimC"/>
    <property type="match status" value="1"/>
</dbReference>
<dbReference type="InterPro" id="IPR016148">
    <property type="entry name" value="Pili_assmbl_chaperone_C"/>
</dbReference>
<dbReference type="PROSITE" id="PS00635">
    <property type="entry name" value="PILI_CHAPERONE"/>
    <property type="match status" value="1"/>
</dbReference>
<dbReference type="PRINTS" id="PR00969">
    <property type="entry name" value="CHAPERONPILI"/>
</dbReference>
<dbReference type="InterPro" id="IPR050643">
    <property type="entry name" value="Periplasmic_pilus_chap"/>
</dbReference>
<dbReference type="InterPro" id="IPR008962">
    <property type="entry name" value="PapD-like_sf"/>
</dbReference>
<evidence type="ECO:0000313" key="12">
    <source>
        <dbReference type="EMBL" id="MDM1697345.1"/>
    </source>
</evidence>
<dbReference type="PANTHER" id="PTHR30251">
    <property type="entry name" value="PILUS ASSEMBLY CHAPERONE"/>
    <property type="match status" value="1"/>
</dbReference>
<reference evidence="12" key="2">
    <citation type="journal article" date="2022" name="Sci. Total Environ.">
        <title>Prevalence, transmission, and molecular epidemiology of tet(X)-positive bacteria among humans, animals, and environmental niches in China: An epidemiological, and genomic-based study.</title>
        <authorList>
            <person name="Dong N."/>
            <person name="Zeng Y."/>
            <person name="Cai C."/>
            <person name="Sun C."/>
            <person name="Lu J."/>
            <person name="Liu C."/>
            <person name="Zhou H."/>
            <person name="Sun Q."/>
            <person name="Shu L."/>
            <person name="Wang H."/>
            <person name="Wang Y."/>
            <person name="Wang S."/>
            <person name="Wu C."/>
            <person name="Chan E.W."/>
            <person name="Chen G."/>
            <person name="Shen Z."/>
            <person name="Chen S."/>
            <person name="Zhang R."/>
        </authorList>
    </citation>
    <scope>NUCLEOTIDE SEQUENCE</scope>
    <source>
        <strain evidence="12">DF46-2-2</strain>
    </source>
</reference>
<dbReference type="InterPro" id="IPR013783">
    <property type="entry name" value="Ig-like_fold"/>
</dbReference>
<evidence type="ECO:0000256" key="7">
    <source>
        <dbReference type="ARBA" id="ARBA00023319"/>
    </source>
</evidence>
<dbReference type="Pfam" id="PF02753">
    <property type="entry name" value="PapD_C"/>
    <property type="match status" value="1"/>
</dbReference>
<evidence type="ECO:0000256" key="3">
    <source>
        <dbReference type="ARBA" id="ARBA00022558"/>
    </source>
</evidence>
<keyword evidence="6 8" id="KW-0143">Chaperone</keyword>
<evidence type="ECO:0000256" key="9">
    <source>
        <dbReference type="SAM" id="SignalP"/>
    </source>
</evidence>
<dbReference type="InterPro" id="IPR036316">
    <property type="entry name" value="Pili_assmbl_chap_C_dom_sf"/>
</dbReference>
<dbReference type="InterPro" id="IPR001829">
    <property type="entry name" value="Pili_assmbl_chaperone_bac"/>
</dbReference>
<evidence type="ECO:0000256" key="8">
    <source>
        <dbReference type="RuleBase" id="RU003918"/>
    </source>
</evidence>
<keyword evidence="3" id="KW-1029">Fimbrium biogenesis</keyword>
<evidence type="ECO:0000256" key="2">
    <source>
        <dbReference type="ARBA" id="ARBA00007399"/>
    </source>
</evidence>
<dbReference type="InterPro" id="IPR016147">
    <property type="entry name" value="Pili_assmbl_chaperone_N"/>
</dbReference>
<comment type="similarity">
    <text evidence="2 8">Belongs to the periplasmic pilus chaperone family.</text>
</comment>
<dbReference type="GO" id="GO:0071555">
    <property type="term" value="P:cell wall organization"/>
    <property type="evidence" value="ECO:0007669"/>
    <property type="project" value="InterPro"/>
</dbReference>
<dbReference type="Proteomes" id="UP001173465">
    <property type="component" value="Unassembled WGS sequence"/>
</dbReference>
<evidence type="ECO:0000256" key="5">
    <source>
        <dbReference type="ARBA" id="ARBA00022764"/>
    </source>
</evidence>
<protein>
    <submittedName>
        <fullName evidence="12">Molecular chaperone</fullName>
    </submittedName>
</protein>
<evidence type="ECO:0000259" key="11">
    <source>
        <dbReference type="Pfam" id="PF02753"/>
    </source>
</evidence>